<accession>A0A0E9S7C4</accession>
<proteinExistence type="predicted"/>
<sequence>MGVVSLPTLEQLALWLHGVFRPHAVSDGTHVPSSWRKSLLVQISHGSQTS</sequence>
<evidence type="ECO:0000313" key="1">
    <source>
        <dbReference type="EMBL" id="JAH36423.1"/>
    </source>
</evidence>
<name>A0A0E9S7C4_ANGAN</name>
<reference evidence="1" key="2">
    <citation type="journal article" date="2015" name="Fish Shellfish Immunol.">
        <title>Early steps in the European eel (Anguilla anguilla)-Vibrio vulnificus interaction in the gills: Role of the RtxA13 toxin.</title>
        <authorList>
            <person name="Callol A."/>
            <person name="Pajuelo D."/>
            <person name="Ebbesson L."/>
            <person name="Teles M."/>
            <person name="MacKenzie S."/>
            <person name="Amaro C."/>
        </authorList>
    </citation>
    <scope>NUCLEOTIDE SEQUENCE</scope>
</reference>
<organism evidence="1">
    <name type="scientific">Anguilla anguilla</name>
    <name type="common">European freshwater eel</name>
    <name type="synonym">Muraena anguilla</name>
    <dbReference type="NCBI Taxonomy" id="7936"/>
    <lineage>
        <taxon>Eukaryota</taxon>
        <taxon>Metazoa</taxon>
        <taxon>Chordata</taxon>
        <taxon>Craniata</taxon>
        <taxon>Vertebrata</taxon>
        <taxon>Euteleostomi</taxon>
        <taxon>Actinopterygii</taxon>
        <taxon>Neopterygii</taxon>
        <taxon>Teleostei</taxon>
        <taxon>Anguilliformes</taxon>
        <taxon>Anguillidae</taxon>
        <taxon>Anguilla</taxon>
    </lineage>
</organism>
<dbReference type="AlphaFoldDB" id="A0A0E9S7C4"/>
<reference evidence="1" key="1">
    <citation type="submission" date="2014-11" db="EMBL/GenBank/DDBJ databases">
        <authorList>
            <person name="Amaro Gonzalez C."/>
        </authorList>
    </citation>
    <scope>NUCLEOTIDE SEQUENCE</scope>
</reference>
<dbReference type="EMBL" id="GBXM01072154">
    <property type="protein sequence ID" value="JAH36423.1"/>
    <property type="molecule type" value="Transcribed_RNA"/>
</dbReference>
<protein>
    <submittedName>
        <fullName evidence="1">Uncharacterized protein</fullName>
    </submittedName>
</protein>